<dbReference type="GO" id="GO:0008168">
    <property type="term" value="F:methyltransferase activity"/>
    <property type="evidence" value="ECO:0007669"/>
    <property type="project" value="UniProtKB-KW"/>
</dbReference>
<keyword evidence="2" id="KW-1185">Reference proteome</keyword>
<dbReference type="InterPro" id="IPR029063">
    <property type="entry name" value="SAM-dependent_MTases_sf"/>
</dbReference>
<proteinExistence type="predicted"/>
<organism evidence="1 2">
    <name type="scientific">Gaetbulibacter aquiaggeris</name>
    <dbReference type="NCBI Taxonomy" id="1735373"/>
    <lineage>
        <taxon>Bacteria</taxon>
        <taxon>Pseudomonadati</taxon>
        <taxon>Bacteroidota</taxon>
        <taxon>Flavobacteriia</taxon>
        <taxon>Flavobacteriales</taxon>
        <taxon>Flavobacteriaceae</taxon>
        <taxon>Gaetbulibacter</taxon>
    </lineage>
</organism>
<keyword evidence="1" id="KW-0808">Transferase</keyword>
<dbReference type="GO" id="GO:0032259">
    <property type="term" value="P:methylation"/>
    <property type="evidence" value="ECO:0007669"/>
    <property type="project" value="UniProtKB-KW"/>
</dbReference>
<protein>
    <submittedName>
        <fullName evidence="1">Class I SAM-dependent methyltransferase</fullName>
        <ecNumber evidence="1">2.1.1.-</ecNumber>
    </submittedName>
</protein>
<evidence type="ECO:0000313" key="2">
    <source>
        <dbReference type="Proteomes" id="UP001610104"/>
    </source>
</evidence>
<dbReference type="EC" id="2.1.1.-" evidence="1"/>
<accession>A0ABW7MP84</accession>
<dbReference type="RefSeq" id="WP_395436942.1">
    <property type="nucleotide sequence ID" value="NZ_JBAWKC010000001.1"/>
</dbReference>
<evidence type="ECO:0000313" key="1">
    <source>
        <dbReference type="EMBL" id="MFH6767653.1"/>
    </source>
</evidence>
<sequence length="237" mass="27555">MKSFFSDPYHRDTQIKNNQEISKSPSRTEIINFLLSLYQEETTYLEIGVRNPEDNYNHIKAGTKYSVDPGVEFKGNPVNFKMTSDAFFEKLSANEILSDEIKFDVIFIDGLHLAPQVDRDIKNAVSYIKDDGFIVLHDCNPPSEWHARETFKYKKSPAQRYWNGTTWKAFLKWRFNPSINSCCIDSDFGVGILSKNNQIGKNIEPVNPFFEYGLLEANRKEYLNLIDFETLKRIVQK</sequence>
<dbReference type="EMBL" id="JBAWKC010000001">
    <property type="protein sequence ID" value="MFH6767653.1"/>
    <property type="molecule type" value="Genomic_DNA"/>
</dbReference>
<dbReference type="Gene3D" id="3.40.50.150">
    <property type="entry name" value="Vaccinia Virus protein VP39"/>
    <property type="match status" value="1"/>
</dbReference>
<dbReference type="SUPFAM" id="SSF53335">
    <property type="entry name" value="S-adenosyl-L-methionine-dependent methyltransferases"/>
    <property type="match status" value="1"/>
</dbReference>
<dbReference type="Pfam" id="PF13578">
    <property type="entry name" value="Methyltransf_24"/>
    <property type="match status" value="1"/>
</dbReference>
<comment type="caution">
    <text evidence="1">The sequence shown here is derived from an EMBL/GenBank/DDBJ whole genome shotgun (WGS) entry which is preliminary data.</text>
</comment>
<dbReference type="Proteomes" id="UP001610104">
    <property type="component" value="Unassembled WGS sequence"/>
</dbReference>
<keyword evidence="1" id="KW-0489">Methyltransferase</keyword>
<name>A0ABW7MP84_9FLAO</name>
<gene>
    <name evidence="1" type="ORF">V8G56_02805</name>
</gene>
<reference evidence="1 2" key="1">
    <citation type="submission" date="2024-02" db="EMBL/GenBank/DDBJ databases">
        <title>A Gaetbulibacter species isolated from tidal flats and genomic insights of their niches.</title>
        <authorList>
            <person name="Ye Y."/>
        </authorList>
    </citation>
    <scope>NUCLEOTIDE SEQUENCE [LARGE SCALE GENOMIC DNA]</scope>
    <source>
        <strain evidence="1 2">KEM-8</strain>
    </source>
</reference>